<protein>
    <submittedName>
        <fullName evidence="1">Uncharacterized protein</fullName>
    </submittedName>
</protein>
<gene>
    <name evidence="1" type="ORF">CEY02_19120</name>
</gene>
<accession>A0A2A5IM59</accession>
<evidence type="ECO:0000313" key="1">
    <source>
        <dbReference type="EMBL" id="PCK18313.1"/>
    </source>
</evidence>
<dbReference type="AlphaFoldDB" id="A0A2A5IM59"/>
<name>A0A2A5IM59_BACPU</name>
<dbReference type="OrthoDB" id="9987003at2"/>
<evidence type="ECO:0000313" key="2">
    <source>
        <dbReference type="Proteomes" id="UP000228754"/>
    </source>
</evidence>
<dbReference type="EMBL" id="NKHG01000119">
    <property type="protein sequence ID" value="PCK18313.1"/>
    <property type="molecule type" value="Genomic_DNA"/>
</dbReference>
<dbReference type="Proteomes" id="UP000228754">
    <property type="component" value="Unassembled WGS sequence"/>
</dbReference>
<sequence>MKLDFWIDQKISQLKENYKEVEFQSAKDVELVLNGVSQNFLANDTPMDTEVIEIDLHTIPKNEKYQGSKILFNVKRPRKRKFDSHSVYVRIVD</sequence>
<reference evidence="1 2" key="1">
    <citation type="submission" date="2017-06" db="EMBL/GenBank/DDBJ databases">
        <title>Draft Genome Sequence of Bacillus sp Strain 36R Isolated from saline sediment at Atanasia, Sonora, Mexico.</title>
        <authorList>
            <person name="Sanchez Diaz R."/>
            <person name="Quiroz Macias M.E."/>
            <person name="Ibarra Gamez J.C."/>
            <person name="Enciso Ibarra J."/>
            <person name="Gomez Gil B."/>
            <person name="Galaviz Silva L."/>
        </authorList>
    </citation>
    <scope>NUCLEOTIDE SEQUENCE [LARGE SCALE GENOMIC DNA]</scope>
    <source>
        <strain evidence="1 2">36R_ATNSAL</strain>
    </source>
</reference>
<comment type="caution">
    <text evidence="1">The sequence shown here is derived from an EMBL/GenBank/DDBJ whole genome shotgun (WGS) entry which is preliminary data.</text>
</comment>
<proteinExistence type="predicted"/>
<organism evidence="1 2">
    <name type="scientific">Bacillus pumilus</name>
    <name type="common">Bacillus mesentericus</name>
    <dbReference type="NCBI Taxonomy" id="1408"/>
    <lineage>
        <taxon>Bacteria</taxon>
        <taxon>Bacillati</taxon>
        <taxon>Bacillota</taxon>
        <taxon>Bacilli</taxon>
        <taxon>Bacillales</taxon>
        <taxon>Bacillaceae</taxon>
        <taxon>Bacillus</taxon>
    </lineage>
</organism>